<accession>A0A9W5MYF5</accession>
<keyword evidence="3 5" id="KW-1133">Transmembrane helix</keyword>
<feature type="transmembrane region" description="Helical" evidence="5">
    <location>
        <begin position="398"/>
        <end position="415"/>
    </location>
</feature>
<feature type="transmembrane region" description="Helical" evidence="5">
    <location>
        <begin position="38"/>
        <end position="55"/>
    </location>
</feature>
<feature type="transmembrane region" description="Helical" evidence="5">
    <location>
        <begin position="119"/>
        <end position="137"/>
    </location>
</feature>
<keyword evidence="4 5" id="KW-0472">Membrane</keyword>
<feature type="domain" description="O-antigen ligase-related" evidence="6">
    <location>
        <begin position="200"/>
        <end position="352"/>
    </location>
</feature>
<feature type="transmembrane region" description="Helical" evidence="5">
    <location>
        <begin position="233"/>
        <end position="251"/>
    </location>
</feature>
<reference evidence="7 8" key="1">
    <citation type="submission" date="2010-01" db="EMBL/GenBank/DDBJ databases">
        <authorList>
            <person name="Weinstock G."/>
            <person name="Sodergren E."/>
            <person name="Clifton S."/>
            <person name="Fulton L."/>
            <person name="Fulton B."/>
            <person name="Courtney L."/>
            <person name="Fronick C."/>
            <person name="Harrison M."/>
            <person name="Strong C."/>
            <person name="Farmer C."/>
            <person name="Delahaunty K."/>
            <person name="Markovic C."/>
            <person name="Hall O."/>
            <person name="Minx P."/>
            <person name="Tomlinson C."/>
            <person name="Mitreva M."/>
            <person name="Nelson J."/>
            <person name="Hou S."/>
            <person name="Wollam A."/>
            <person name="Pepin K.H."/>
            <person name="Johnson M."/>
            <person name="Bhonagiri V."/>
            <person name="Nash W.E."/>
            <person name="Warren W."/>
            <person name="Chinwalla A."/>
            <person name="Mardis E.R."/>
            <person name="Wilson R.K."/>
        </authorList>
    </citation>
    <scope>NUCLEOTIDE SEQUENCE [LARGE SCALE GENOMIC DNA]</scope>
    <source>
        <strain evidence="7 8">NJ9703</strain>
    </source>
</reference>
<evidence type="ECO:0000259" key="6">
    <source>
        <dbReference type="Pfam" id="PF04932"/>
    </source>
</evidence>
<evidence type="ECO:0000256" key="1">
    <source>
        <dbReference type="ARBA" id="ARBA00004141"/>
    </source>
</evidence>
<dbReference type="EMBL" id="ACEO02000013">
    <property type="protein sequence ID" value="EFC51171.1"/>
    <property type="molecule type" value="Genomic_DNA"/>
</dbReference>
<comment type="caution">
    <text evidence="7">The sequence shown here is derived from an EMBL/GenBank/DDBJ whole genome shotgun (WGS) entry which is preliminary data.</text>
</comment>
<feature type="transmembrane region" description="Helical" evidence="5">
    <location>
        <begin position="12"/>
        <end position="32"/>
    </location>
</feature>
<evidence type="ECO:0000313" key="7">
    <source>
        <dbReference type="EMBL" id="EFC51171.1"/>
    </source>
</evidence>
<proteinExistence type="predicted"/>
<dbReference type="Proteomes" id="UP000004621">
    <property type="component" value="Unassembled WGS sequence"/>
</dbReference>
<evidence type="ECO:0000256" key="3">
    <source>
        <dbReference type="ARBA" id="ARBA00022989"/>
    </source>
</evidence>
<comment type="subcellular location">
    <subcellularLocation>
        <location evidence="1">Membrane</location>
        <topology evidence="1">Multi-pass membrane protein</topology>
    </subcellularLocation>
</comment>
<dbReference type="PANTHER" id="PTHR37422:SF13">
    <property type="entry name" value="LIPOPOLYSACCHARIDE BIOSYNTHESIS PROTEIN PA4999-RELATED"/>
    <property type="match status" value="1"/>
</dbReference>
<dbReference type="RefSeq" id="WP_004520867.1">
    <property type="nucleotide sequence ID" value="NZ_ACEO02000013.1"/>
</dbReference>
<name>A0A9W5MYF5_NEISU</name>
<feature type="transmembrane region" description="Helical" evidence="5">
    <location>
        <begin position="339"/>
        <end position="362"/>
    </location>
</feature>
<dbReference type="AlphaFoldDB" id="A0A9W5MYF5"/>
<dbReference type="Pfam" id="PF04932">
    <property type="entry name" value="Wzy_C"/>
    <property type="match status" value="1"/>
</dbReference>
<evidence type="ECO:0000256" key="2">
    <source>
        <dbReference type="ARBA" id="ARBA00022692"/>
    </source>
</evidence>
<organism evidence="7 8">
    <name type="scientific">Neisseria subflava NJ9703</name>
    <dbReference type="NCBI Taxonomy" id="546268"/>
    <lineage>
        <taxon>Bacteria</taxon>
        <taxon>Pseudomonadati</taxon>
        <taxon>Pseudomonadota</taxon>
        <taxon>Betaproteobacteria</taxon>
        <taxon>Neisseriales</taxon>
        <taxon>Neisseriaceae</taxon>
        <taxon>Neisseria</taxon>
    </lineage>
</organism>
<sequence>MKIKRLNLYTYILYIMLAAYMLGPALSFKVGVPRIDNPLTLIFVLLGFVVFFLESKHIPRKIFAMLCALTAMCIWPAIHMGITSLTPTQYMDILFFMAVPAFFYLFYQVLKRADDPLRTIQKFLVVFTLFIAVPPFAELATGIQFVSASDELAIDEGSLKGLFFNPNNLAATAVCLAPAILFFFQLQGRKHKEKLLGWGLFLLLGMAIFASVSRTAIGCYLLILLVYTAYRKNGFITVGVAGLLALVLSMIPSRAIAEFLLSLNGNQFLERFSSRVYLFLYDLGSDNSVSYRQEIYNYFWNNPPLLLTGYGPKNFREYFGGHLSDSLGFENPHSFIIELYLGFGMISLLGFIAFVACYFLYTASNRAVTGKSRVLAWVALGIFLLAGFIPSTILRMPFIWLPCLLIFIYSVFVAPKLKDMAAYAYNETLYDTKKPS</sequence>
<evidence type="ECO:0000313" key="8">
    <source>
        <dbReference type="Proteomes" id="UP000004621"/>
    </source>
</evidence>
<feature type="transmembrane region" description="Helical" evidence="5">
    <location>
        <begin position="198"/>
        <end position="227"/>
    </location>
</feature>
<dbReference type="GO" id="GO:0016020">
    <property type="term" value="C:membrane"/>
    <property type="evidence" value="ECO:0007669"/>
    <property type="project" value="UniProtKB-SubCell"/>
</dbReference>
<dbReference type="InterPro" id="IPR007016">
    <property type="entry name" value="O-antigen_ligase-rel_domated"/>
</dbReference>
<gene>
    <name evidence="7" type="ORF">NEISUBOT_05342</name>
</gene>
<keyword evidence="2 5" id="KW-0812">Transmembrane</keyword>
<feature type="transmembrane region" description="Helical" evidence="5">
    <location>
        <begin position="62"/>
        <end position="82"/>
    </location>
</feature>
<evidence type="ECO:0000256" key="5">
    <source>
        <dbReference type="SAM" id="Phobius"/>
    </source>
</evidence>
<feature type="transmembrane region" description="Helical" evidence="5">
    <location>
        <begin position="88"/>
        <end position="107"/>
    </location>
</feature>
<dbReference type="InterPro" id="IPR051533">
    <property type="entry name" value="WaaL-like"/>
</dbReference>
<dbReference type="PANTHER" id="PTHR37422">
    <property type="entry name" value="TEICHURONIC ACID BIOSYNTHESIS PROTEIN TUAE"/>
    <property type="match status" value="1"/>
</dbReference>
<protein>
    <recommendedName>
        <fullName evidence="6">O-antigen ligase-related domain-containing protein</fullName>
    </recommendedName>
</protein>
<evidence type="ECO:0000256" key="4">
    <source>
        <dbReference type="ARBA" id="ARBA00023136"/>
    </source>
</evidence>
<feature type="transmembrane region" description="Helical" evidence="5">
    <location>
        <begin position="374"/>
        <end position="391"/>
    </location>
</feature>